<dbReference type="EMBL" id="CAEZXE010000072">
    <property type="protein sequence ID" value="CAB4679873.1"/>
    <property type="molecule type" value="Genomic_DNA"/>
</dbReference>
<proteinExistence type="predicted"/>
<dbReference type="EMBL" id="CAEZTG010000018">
    <property type="protein sequence ID" value="CAB4557900.1"/>
    <property type="molecule type" value="Genomic_DNA"/>
</dbReference>
<evidence type="ECO:0000313" key="3">
    <source>
        <dbReference type="EMBL" id="CAB4660751.1"/>
    </source>
</evidence>
<dbReference type="AlphaFoldDB" id="A0A6J6D261"/>
<evidence type="ECO:0000313" key="4">
    <source>
        <dbReference type="EMBL" id="CAB4679873.1"/>
    </source>
</evidence>
<evidence type="ECO:0000256" key="1">
    <source>
        <dbReference type="SAM" id="MobiDB-lite"/>
    </source>
</evidence>
<feature type="region of interest" description="Disordered" evidence="1">
    <location>
        <begin position="29"/>
        <end position="91"/>
    </location>
</feature>
<name>A0A6J6D261_9ZZZZ</name>
<gene>
    <name evidence="2" type="ORF">UFOPK1603_00328</name>
    <name evidence="3" type="ORF">UFOPK2143_01829</name>
    <name evidence="4" type="ORF">UFOPK2350_00935</name>
</gene>
<protein>
    <submittedName>
        <fullName evidence="2">Unannotated protein</fullName>
    </submittedName>
</protein>
<accession>A0A6J6D261</accession>
<reference evidence="2" key="1">
    <citation type="submission" date="2020-05" db="EMBL/GenBank/DDBJ databases">
        <authorList>
            <person name="Chiriac C."/>
            <person name="Salcher M."/>
            <person name="Ghai R."/>
            <person name="Kavagutti S V."/>
        </authorList>
    </citation>
    <scope>NUCLEOTIDE SEQUENCE</scope>
</reference>
<sequence length="120" mass="12437">MGVVTGCSSAVWAPDQGFLCSALSVLSGGDDAGEDEAEAAEKPPVARRSGQEQIHIVQENDQKADDAKGDHHDGQPGRAWRMHAASPRGVAGRGRRALVGGVCRLFGRTTLWGDAAAGST</sequence>
<feature type="compositionally biased region" description="Basic and acidic residues" evidence="1">
    <location>
        <begin position="58"/>
        <end position="75"/>
    </location>
</feature>
<dbReference type="EMBL" id="CAEZVV010000201">
    <property type="protein sequence ID" value="CAB4660751.1"/>
    <property type="molecule type" value="Genomic_DNA"/>
</dbReference>
<organism evidence="2">
    <name type="scientific">freshwater metagenome</name>
    <dbReference type="NCBI Taxonomy" id="449393"/>
    <lineage>
        <taxon>unclassified sequences</taxon>
        <taxon>metagenomes</taxon>
        <taxon>ecological metagenomes</taxon>
    </lineage>
</organism>
<evidence type="ECO:0000313" key="2">
    <source>
        <dbReference type="EMBL" id="CAB4557900.1"/>
    </source>
</evidence>